<keyword evidence="8 10" id="KW-0414">Isoprene biosynthesis</keyword>
<keyword evidence="7 10" id="KW-0067">ATP-binding</keyword>
<comment type="function">
    <text evidence="10">Catalyzes the phosphorylation of the position 2 hydroxy group of 4-diphosphocytidyl-2C-methyl-D-erythritol.</text>
</comment>
<evidence type="ECO:0000256" key="7">
    <source>
        <dbReference type="ARBA" id="ARBA00022840"/>
    </source>
</evidence>
<feature type="active site" evidence="10">
    <location>
        <position position="25"/>
    </location>
</feature>
<dbReference type="GO" id="GO:0016114">
    <property type="term" value="P:terpenoid biosynthetic process"/>
    <property type="evidence" value="ECO:0007669"/>
    <property type="project" value="UniProtKB-UniRule"/>
</dbReference>
<dbReference type="Gene3D" id="3.30.70.890">
    <property type="entry name" value="GHMP kinase, C-terminal domain"/>
    <property type="match status" value="1"/>
</dbReference>
<feature type="binding site" evidence="10">
    <location>
        <begin position="108"/>
        <end position="118"/>
    </location>
    <ligand>
        <name>ATP</name>
        <dbReference type="ChEBI" id="CHEBI:30616"/>
    </ligand>
</feature>
<evidence type="ECO:0000256" key="6">
    <source>
        <dbReference type="ARBA" id="ARBA00022777"/>
    </source>
</evidence>
<protein>
    <recommendedName>
        <fullName evidence="3 10">4-diphosphocytidyl-2-C-methyl-D-erythritol kinase</fullName>
        <shortName evidence="10">CMK</shortName>
        <ecNumber evidence="2 10">2.7.1.148</ecNumber>
    </recommendedName>
    <alternativeName>
        <fullName evidence="9 10">4-(cytidine-5'-diphospho)-2-C-methyl-D-erythritol kinase</fullName>
    </alternativeName>
</protein>
<dbReference type="RefSeq" id="WP_123236445.1">
    <property type="nucleotide sequence ID" value="NZ_RJVP01000001.1"/>
</dbReference>
<comment type="catalytic activity">
    <reaction evidence="10">
        <text>4-CDP-2-C-methyl-D-erythritol + ATP = 4-CDP-2-C-methyl-D-erythritol 2-phosphate + ADP + H(+)</text>
        <dbReference type="Rhea" id="RHEA:18437"/>
        <dbReference type="ChEBI" id="CHEBI:15378"/>
        <dbReference type="ChEBI" id="CHEBI:30616"/>
        <dbReference type="ChEBI" id="CHEBI:57823"/>
        <dbReference type="ChEBI" id="CHEBI:57919"/>
        <dbReference type="ChEBI" id="CHEBI:456216"/>
        <dbReference type="EC" id="2.7.1.148"/>
    </reaction>
</comment>
<evidence type="ECO:0000256" key="5">
    <source>
        <dbReference type="ARBA" id="ARBA00022741"/>
    </source>
</evidence>
<dbReference type="PANTHER" id="PTHR43527:SF2">
    <property type="entry name" value="4-DIPHOSPHOCYTIDYL-2-C-METHYL-D-ERYTHRITOL KINASE, CHLOROPLASTIC"/>
    <property type="match status" value="1"/>
</dbReference>
<evidence type="ECO:0000256" key="9">
    <source>
        <dbReference type="ARBA" id="ARBA00032554"/>
    </source>
</evidence>
<feature type="domain" description="GHMP kinase N-terminal" evidence="11">
    <location>
        <begin position="81"/>
        <end position="158"/>
    </location>
</feature>
<evidence type="ECO:0000256" key="4">
    <source>
        <dbReference type="ARBA" id="ARBA00022679"/>
    </source>
</evidence>
<evidence type="ECO:0000313" key="13">
    <source>
        <dbReference type="EMBL" id="ROH88454.1"/>
    </source>
</evidence>
<dbReference type="GO" id="GO:0019288">
    <property type="term" value="P:isopentenyl diphosphate biosynthetic process, methylerythritol 4-phosphate pathway"/>
    <property type="evidence" value="ECO:0007669"/>
    <property type="project" value="UniProtKB-UniRule"/>
</dbReference>
<dbReference type="InterPro" id="IPR013750">
    <property type="entry name" value="GHMP_kinase_C_dom"/>
</dbReference>
<sequence>MEDQPAKYRYHALSSSFQHFPAPAKINLFLHVTGRRNDGYHLLQTVFRLLDFHDEVLLRVRDDGRILRVNDTPGVPLEQDLCIRAAMLLQHHTGCKLGADIDLIKRIPIGGGLGGGSSDAATTLLALNQLWDLQLPRSTLQTLGLQLGADVPVFVYGRDAWAEGVGEALQALSLPPAHYVVLSPRVHVSTAQVFGSKELTRDTIATTMAAFSESQISKGVSDNGFKNDLETVVCQQYPAVAASLKWLSRFAPARMSGSGASVFAAFSSRDQAAAVLQQAQQDAGLQNNIAVSGFCASSLQQHPLYNLAN</sequence>
<dbReference type="HAMAP" id="MF_00061">
    <property type="entry name" value="IspE"/>
    <property type="match status" value="1"/>
</dbReference>
<keyword evidence="6 10" id="KW-0418">Kinase</keyword>
<dbReference type="InterPro" id="IPR014721">
    <property type="entry name" value="Ribsml_uS5_D2-typ_fold_subgr"/>
</dbReference>
<name>A0A3N0V771_9PROT</name>
<dbReference type="InterPro" id="IPR036554">
    <property type="entry name" value="GHMP_kinase_C_sf"/>
</dbReference>
<dbReference type="EMBL" id="RJVP01000001">
    <property type="protein sequence ID" value="ROH88454.1"/>
    <property type="molecule type" value="Genomic_DNA"/>
</dbReference>
<evidence type="ECO:0000256" key="2">
    <source>
        <dbReference type="ARBA" id="ARBA00012052"/>
    </source>
</evidence>
<comment type="pathway">
    <text evidence="10">Isoprenoid biosynthesis; isopentenyl diphosphate biosynthesis via DXP pathway; isopentenyl diphosphate from 1-deoxy-D-xylulose 5-phosphate: step 3/6.</text>
</comment>
<dbReference type="NCBIfam" id="TIGR00154">
    <property type="entry name" value="ispE"/>
    <property type="match status" value="1"/>
</dbReference>
<dbReference type="GO" id="GO:0005524">
    <property type="term" value="F:ATP binding"/>
    <property type="evidence" value="ECO:0007669"/>
    <property type="project" value="UniProtKB-UniRule"/>
</dbReference>
<gene>
    <name evidence="10" type="primary">ispE</name>
    <name evidence="13" type="ORF">ED236_03100</name>
</gene>
<dbReference type="Pfam" id="PF08544">
    <property type="entry name" value="GHMP_kinases_C"/>
    <property type="match status" value="1"/>
</dbReference>
<dbReference type="SUPFAM" id="SSF55060">
    <property type="entry name" value="GHMP Kinase, C-terminal domain"/>
    <property type="match status" value="1"/>
</dbReference>
<evidence type="ECO:0000259" key="12">
    <source>
        <dbReference type="Pfam" id="PF08544"/>
    </source>
</evidence>
<feature type="active site" evidence="10">
    <location>
        <position position="150"/>
    </location>
</feature>
<dbReference type="Gene3D" id="3.30.230.10">
    <property type="match status" value="1"/>
</dbReference>
<dbReference type="InterPro" id="IPR020568">
    <property type="entry name" value="Ribosomal_Su5_D2-typ_SF"/>
</dbReference>
<dbReference type="InterPro" id="IPR006204">
    <property type="entry name" value="GHMP_kinase_N_dom"/>
</dbReference>
<evidence type="ECO:0000259" key="11">
    <source>
        <dbReference type="Pfam" id="PF00288"/>
    </source>
</evidence>
<dbReference type="AlphaFoldDB" id="A0A3N0V771"/>
<reference evidence="13 14" key="1">
    <citation type="submission" date="2018-10" db="EMBL/GenBank/DDBJ databases">
        <authorList>
            <person name="Chen W.-M."/>
        </authorList>
    </citation>
    <scope>NUCLEOTIDE SEQUENCE [LARGE SCALE GENOMIC DNA]</scope>
    <source>
        <strain evidence="13 14">H-5</strain>
    </source>
</reference>
<evidence type="ECO:0000256" key="10">
    <source>
        <dbReference type="HAMAP-Rule" id="MF_00061"/>
    </source>
</evidence>
<dbReference type="InterPro" id="IPR004424">
    <property type="entry name" value="IspE"/>
</dbReference>
<dbReference type="PIRSF" id="PIRSF010376">
    <property type="entry name" value="IspE"/>
    <property type="match status" value="1"/>
</dbReference>
<comment type="similarity">
    <text evidence="1 10">Belongs to the GHMP kinase family. IspE subfamily.</text>
</comment>
<dbReference type="Proteomes" id="UP000275137">
    <property type="component" value="Unassembled WGS sequence"/>
</dbReference>
<evidence type="ECO:0000256" key="8">
    <source>
        <dbReference type="ARBA" id="ARBA00023229"/>
    </source>
</evidence>
<accession>A0A3N0V771</accession>
<evidence type="ECO:0000256" key="3">
    <source>
        <dbReference type="ARBA" id="ARBA00017473"/>
    </source>
</evidence>
<keyword evidence="4 10" id="KW-0808">Transferase</keyword>
<dbReference type="SUPFAM" id="SSF54211">
    <property type="entry name" value="Ribosomal protein S5 domain 2-like"/>
    <property type="match status" value="1"/>
</dbReference>
<dbReference type="EC" id="2.7.1.148" evidence="2 10"/>
<keyword evidence="14" id="KW-1185">Reference proteome</keyword>
<dbReference type="UniPathway" id="UPA00056">
    <property type="reaction ID" value="UER00094"/>
</dbReference>
<dbReference type="PANTHER" id="PTHR43527">
    <property type="entry name" value="4-DIPHOSPHOCYTIDYL-2-C-METHYL-D-ERYTHRITOL KINASE, CHLOROPLASTIC"/>
    <property type="match status" value="1"/>
</dbReference>
<feature type="domain" description="GHMP kinase C-terminal" evidence="12">
    <location>
        <begin position="218"/>
        <end position="280"/>
    </location>
</feature>
<dbReference type="GO" id="GO:0050515">
    <property type="term" value="F:4-(cytidine 5'-diphospho)-2-C-methyl-D-erythritol kinase activity"/>
    <property type="evidence" value="ECO:0007669"/>
    <property type="project" value="UniProtKB-UniRule"/>
</dbReference>
<keyword evidence="5 10" id="KW-0547">Nucleotide-binding</keyword>
<evidence type="ECO:0000313" key="14">
    <source>
        <dbReference type="Proteomes" id="UP000275137"/>
    </source>
</evidence>
<evidence type="ECO:0000256" key="1">
    <source>
        <dbReference type="ARBA" id="ARBA00009684"/>
    </source>
</evidence>
<comment type="caution">
    <text evidence="13">The sequence shown here is derived from an EMBL/GenBank/DDBJ whole genome shotgun (WGS) entry which is preliminary data.</text>
</comment>
<dbReference type="Pfam" id="PF00288">
    <property type="entry name" value="GHMP_kinases_N"/>
    <property type="match status" value="1"/>
</dbReference>
<proteinExistence type="inferred from homology"/>
<organism evidence="13 14">
    <name type="scientific">Pseudomethylobacillus aquaticus</name>
    <dbReference type="NCBI Taxonomy" id="2676064"/>
    <lineage>
        <taxon>Bacteria</taxon>
        <taxon>Pseudomonadati</taxon>
        <taxon>Pseudomonadota</taxon>
        <taxon>Betaproteobacteria</taxon>
        <taxon>Nitrosomonadales</taxon>
        <taxon>Methylophilaceae</taxon>
        <taxon>Pseudomethylobacillus</taxon>
    </lineage>
</organism>